<dbReference type="SMART" id="SM00267">
    <property type="entry name" value="GGDEF"/>
    <property type="match status" value="1"/>
</dbReference>
<reference evidence="3 4" key="1">
    <citation type="journal article" date="2001" name="J. Bacteriol.">
        <title>Genome sequence and comparative analysis of the solvent-producing bacterium Clostridium acetobutylicum.</title>
        <authorList>
            <person name="Nolling J."/>
            <person name="Breton G."/>
            <person name="Omelchenko M.V."/>
            <person name="Makarova K.S."/>
            <person name="Zeng Q."/>
            <person name="Gibson R."/>
            <person name="Lee H.M."/>
            <person name="Dubois J."/>
            <person name="Qiu D."/>
            <person name="Hitti J."/>
            <person name="Wolf Y.I."/>
            <person name="Tatusov R.L."/>
            <person name="Sabathe F."/>
            <person name="Doucette-Stamm L."/>
            <person name="Soucaille P."/>
            <person name="Daly M.J."/>
            <person name="Bennett G.N."/>
            <person name="Koonin E.V."/>
            <person name="Smith D.R."/>
        </authorList>
    </citation>
    <scope>NUCLEOTIDE SEQUENCE [LARGE SCALE GENOMIC DNA]</scope>
    <source>
        <strain evidence="4">ATCC 824 / DSM 792 / JCM 1419 / LMG 5710 / VKM B-1787</strain>
    </source>
</reference>
<dbReference type="RefSeq" id="WP_010965877.1">
    <property type="nucleotide sequence ID" value="NC_003030.1"/>
</dbReference>
<dbReference type="STRING" id="272562.CA_C2587"/>
<dbReference type="Gene3D" id="3.30.70.270">
    <property type="match status" value="1"/>
</dbReference>
<keyword evidence="1" id="KW-0472">Membrane</keyword>
<dbReference type="SUPFAM" id="SSF55073">
    <property type="entry name" value="Nucleotide cyclase"/>
    <property type="match status" value="1"/>
</dbReference>
<dbReference type="KEGG" id="cac:CA_C2587"/>
<protein>
    <submittedName>
        <fullName evidence="3">GGDEF domain containing protein</fullName>
    </submittedName>
</protein>
<dbReference type="GeneID" id="44999056"/>
<keyword evidence="1" id="KW-1133">Transmembrane helix</keyword>
<dbReference type="InterPro" id="IPR043128">
    <property type="entry name" value="Rev_trsase/Diguanyl_cyclase"/>
</dbReference>
<dbReference type="HOGENOM" id="CLU_737117_0_0_9"/>
<sequence>MEKKREKSFLFKVFIIFMLSLISIAVCLWCVFFETKNHEENILKAYSYSQYDSTERLADKVYDSMENYISDEKMPIKKVEEKVIKNVLQKENNSKDKYVFFYNTKYVVFERNTESTAKYKNRSIDKVFELWEYNGGEDLSDAKSLMENGISGYSEVKKGIKNDKEIISWSFFKVGDEKYLVGMAASENYIRRETKLSQHEVITYVWSSMFTAVIIVISSLFVFCMFSDYKKIEKLENQLKKKNLQTEELVLEVNQCREIAEMAVTKDTITGVYNKEFLYRVIKGMKGGAFLPISVAAILLEGDFHKDEDREEFIISSAEVFKANCSDTDIISRTDDNEFVIVMTNTTEKDALKRLDKMRENVVKKYEGGKIRAELKVKLNEEESLLSILEASRMALEKGTGYGESKKEI</sequence>
<evidence type="ECO:0000313" key="4">
    <source>
        <dbReference type="Proteomes" id="UP000000814"/>
    </source>
</evidence>
<dbReference type="PIR" id="E97218">
    <property type="entry name" value="E97218"/>
</dbReference>
<dbReference type="EMBL" id="AE001437">
    <property type="protein sequence ID" value="AAK80536.1"/>
    <property type="molecule type" value="Genomic_DNA"/>
</dbReference>
<dbReference type="PATRIC" id="fig|272562.8.peg.2776"/>
<evidence type="ECO:0000313" key="3">
    <source>
        <dbReference type="EMBL" id="AAK80536.1"/>
    </source>
</evidence>
<gene>
    <name evidence="3" type="ordered locus">CA_C2587</name>
</gene>
<keyword evidence="1" id="KW-0812">Transmembrane</keyword>
<keyword evidence="4" id="KW-1185">Reference proteome</keyword>
<dbReference type="InterPro" id="IPR029787">
    <property type="entry name" value="Nucleotide_cyclase"/>
</dbReference>
<organism evidence="3 4">
    <name type="scientific">Clostridium acetobutylicum (strain ATCC 824 / DSM 792 / JCM 1419 / IAM 19013 / LMG 5710 / NBRC 13948 / NRRL B-527 / VKM B-1787 / 2291 / W)</name>
    <dbReference type="NCBI Taxonomy" id="272562"/>
    <lineage>
        <taxon>Bacteria</taxon>
        <taxon>Bacillati</taxon>
        <taxon>Bacillota</taxon>
        <taxon>Clostridia</taxon>
        <taxon>Eubacteriales</taxon>
        <taxon>Clostridiaceae</taxon>
        <taxon>Clostridium</taxon>
    </lineage>
</organism>
<evidence type="ECO:0000259" key="2">
    <source>
        <dbReference type="PROSITE" id="PS50887"/>
    </source>
</evidence>
<evidence type="ECO:0000256" key="1">
    <source>
        <dbReference type="SAM" id="Phobius"/>
    </source>
</evidence>
<dbReference type="OrthoDB" id="1931368at2"/>
<dbReference type="Proteomes" id="UP000000814">
    <property type="component" value="Chromosome"/>
</dbReference>
<dbReference type="InterPro" id="IPR000160">
    <property type="entry name" value="GGDEF_dom"/>
</dbReference>
<dbReference type="PROSITE" id="PS50887">
    <property type="entry name" value="GGDEF"/>
    <property type="match status" value="1"/>
</dbReference>
<feature type="transmembrane region" description="Helical" evidence="1">
    <location>
        <begin position="204"/>
        <end position="226"/>
    </location>
</feature>
<dbReference type="Pfam" id="PF00990">
    <property type="entry name" value="GGDEF"/>
    <property type="match status" value="1"/>
</dbReference>
<accession>Q97FY7</accession>
<name>Q97FY7_CLOAB</name>
<feature type="domain" description="GGDEF" evidence="2">
    <location>
        <begin position="293"/>
        <end position="409"/>
    </location>
</feature>
<dbReference type="eggNOG" id="COG2199">
    <property type="taxonomic scope" value="Bacteria"/>
</dbReference>
<dbReference type="AlphaFoldDB" id="Q97FY7"/>
<proteinExistence type="predicted"/>
<feature type="transmembrane region" description="Helical" evidence="1">
    <location>
        <begin position="9"/>
        <end position="32"/>
    </location>
</feature>